<dbReference type="SMART" id="SM00451">
    <property type="entry name" value="ZnF_U1"/>
    <property type="match status" value="2"/>
</dbReference>
<dbReference type="Gene3D" id="3.30.160.60">
    <property type="entry name" value="Classic Zinc Finger"/>
    <property type="match status" value="2"/>
</dbReference>
<dbReference type="Pfam" id="PF12874">
    <property type="entry name" value="zf-met"/>
    <property type="match status" value="2"/>
</dbReference>
<dbReference type="SUPFAM" id="SSF57667">
    <property type="entry name" value="beta-beta-alpha zinc fingers"/>
    <property type="match status" value="2"/>
</dbReference>
<feature type="region of interest" description="Disordered" evidence="1">
    <location>
        <begin position="459"/>
        <end position="489"/>
    </location>
</feature>
<evidence type="ECO:0000313" key="3">
    <source>
        <dbReference type="EMBL" id="KAK6126959.1"/>
    </source>
</evidence>
<feature type="domain" description="U1-type" evidence="2">
    <location>
        <begin position="371"/>
        <end position="405"/>
    </location>
</feature>
<dbReference type="PANTHER" id="PTHR47487">
    <property type="entry name" value="OS06G0651300 PROTEIN-RELATED"/>
    <property type="match status" value="1"/>
</dbReference>
<organism evidence="3 4">
    <name type="scientific">Rehmannia glutinosa</name>
    <name type="common">Chinese foxglove</name>
    <dbReference type="NCBI Taxonomy" id="99300"/>
    <lineage>
        <taxon>Eukaryota</taxon>
        <taxon>Viridiplantae</taxon>
        <taxon>Streptophyta</taxon>
        <taxon>Embryophyta</taxon>
        <taxon>Tracheophyta</taxon>
        <taxon>Spermatophyta</taxon>
        <taxon>Magnoliopsida</taxon>
        <taxon>eudicotyledons</taxon>
        <taxon>Gunneridae</taxon>
        <taxon>Pentapetalae</taxon>
        <taxon>asterids</taxon>
        <taxon>lamiids</taxon>
        <taxon>Lamiales</taxon>
        <taxon>Orobanchaceae</taxon>
        <taxon>Rehmannieae</taxon>
        <taxon>Rehmannia</taxon>
    </lineage>
</organism>
<proteinExistence type="predicted"/>
<sequence>MEFKNRGINQQDSMHVPSLSIYGYPTEQAHRAYSMGPNMGQTQHEFFRDFHHPHHLHPHARLNPLFHHPPPPNPHYMRDAILIEIEKEKIREEIIISEIVRRRVFEAQVRTDLMIERELALRRNADGFPIRPSEFDSPTRLSVLGTRADGSSVDKRITMSMDESKRLNGRPESGGFETLPFQKGAADLKIPEVKPVSEGGKEKHDVIFMHWIFPTEAGFTAEHLPFKKDNSDPDNTKKVKWGSVEKKVKNGDPEKKKYQFWCEMCKVGANCLKVMLDHEKGKKHVNRLSRSDRNGRDKIAVLVNHAELLAEDGKNMTDGNVVDETMKSKDTVKPEDHELVDIVVQPENHKLVDETKEVEKKGKNGDLENKKYQFWCEMCKVGANYFKVMLDHEKGKKHVKRLSKSDRNGRDKIAVLMNHAELLAEDGKNITDGNVVDETMKSKDTVKPEDHELVDIVVKPENHKRMDKTKEEDNAGVTNVAMDKRMNAS</sequence>
<dbReference type="Proteomes" id="UP001318860">
    <property type="component" value="Unassembled WGS sequence"/>
</dbReference>
<feature type="domain" description="U1-type" evidence="2">
    <location>
        <begin position="257"/>
        <end position="291"/>
    </location>
</feature>
<gene>
    <name evidence="3" type="ORF">DH2020_039296</name>
</gene>
<evidence type="ECO:0000313" key="4">
    <source>
        <dbReference type="Proteomes" id="UP001318860"/>
    </source>
</evidence>
<comment type="caution">
    <text evidence="3">The sequence shown here is derived from an EMBL/GenBank/DDBJ whole genome shotgun (WGS) entry which is preliminary data.</text>
</comment>
<accession>A0ABR0UXC4</accession>
<name>A0ABR0UXC4_REHGL</name>
<protein>
    <recommendedName>
        <fullName evidence="2">U1-type domain-containing protein</fullName>
    </recommendedName>
</protein>
<evidence type="ECO:0000259" key="2">
    <source>
        <dbReference type="SMART" id="SM00451"/>
    </source>
</evidence>
<feature type="compositionally biased region" description="Basic and acidic residues" evidence="1">
    <location>
        <begin position="459"/>
        <end position="473"/>
    </location>
</feature>
<reference evidence="3 4" key="1">
    <citation type="journal article" date="2021" name="Comput. Struct. Biotechnol. J.">
        <title>De novo genome assembly of the potent medicinal plant Rehmannia glutinosa using nanopore technology.</title>
        <authorList>
            <person name="Ma L."/>
            <person name="Dong C."/>
            <person name="Song C."/>
            <person name="Wang X."/>
            <person name="Zheng X."/>
            <person name="Niu Y."/>
            <person name="Chen S."/>
            <person name="Feng W."/>
        </authorList>
    </citation>
    <scope>NUCLEOTIDE SEQUENCE [LARGE SCALE GENOMIC DNA]</scope>
    <source>
        <strain evidence="3">DH-2019</strain>
    </source>
</reference>
<dbReference type="PANTHER" id="PTHR47487:SF20">
    <property type="entry name" value="ZINC FINGER, U1-TYPE-RELATED"/>
    <property type="match status" value="1"/>
</dbReference>
<evidence type="ECO:0000256" key="1">
    <source>
        <dbReference type="SAM" id="MobiDB-lite"/>
    </source>
</evidence>
<dbReference type="EMBL" id="JABTTQ020001937">
    <property type="protein sequence ID" value="KAK6126959.1"/>
    <property type="molecule type" value="Genomic_DNA"/>
</dbReference>
<keyword evidence="4" id="KW-1185">Reference proteome</keyword>
<dbReference type="InterPro" id="IPR003604">
    <property type="entry name" value="Matrin/U1-like-C_Znf_C2H2"/>
</dbReference>
<dbReference type="InterPro" id="IPR013087">
    <property type="entry name" value="Znf_C2H2_type"/>
</dbReference>
<dbReference type="InterPro" id="IPR036236">
    <property type="entry name" value="Znf_C2H2_sf"/>
</dbReference>